<dbReference type="AlphaFoldDB" id="A0AAP0P8U1"/>
<keyword evidence="2" id="KW-1185">Reference proteome</keyword>
<sequence length="68" mass="7488">MVTHRCHRENGGGQATVATKVGRWVHRCHQGREMPLVRGPSIFVLLTSEYALSKGKVFRGRDALPGSS</sequence>
<dbReference type="EMBL" id="JBBNAF010000006">
    <property type="protein sequence ID" value="KAK9135428.1"/>
    <property type="molecule type" value="Genomic_DNA"/>
</dbReference>
<reference evidence="1 2" key="1">
    <citation type="submission" date="2024-01" db="EMBL/GenBank/DDBJ databases">
        <title>Genome assemblies of Stephania.</title>
        <authorList>
            <person name="Yang L."/>
        </authorList>
    </citation>
    <scope>NUCLEOTIDE SEQUENCE [LARGE SCALE GENOMIC DNA]</scope>
    <source>
        <strain evidence="1">YNDBR</strain>
        <tissue evidence="1">Leaf</tissue>
    </source>
</reference>
<organism evidence="1 2">
    <name type="scientific">Stephania yunnanensis</name>
    <dbReference type="NCBI Taxonomy" id="152371"/>
    <lineage>
        <taxon>Eukaryota</taxon>
        <taxon>Viridiplantae</taxon>
        <taxon>Streptophyta</taxon>
        <taxon>Embryophyta</taxon>
        <taxon>Tracheophyta</taxon>
        <taxon>Spermatophyta</taxon>
        <taxon>Magnoliopsida</taxon>
        <taxon>Ranunculales</taxon>
        <taxon>Menispermaceae</taxon>
        <taxon>Menispermoideae</taxon>
        <taxon>Cissampelideae</taxon>
        <taxon>Stephania</taxon>
    </lineage>
</organism>
<name>A0AAP0P8U1_9MAGN</name>
<accession>A0AAP0P8U1</accession>
<proteinExistence type="predicted"/>
<gene>
    <name evidence="1" type="ORF">Syun_014758</name>
</gene>
<protein>
    <submittedName>
        <fullName evidence="1">Uncharacterized protein</fullName>
    </submittedName>
</protein>
<evidence type="ECO:0000313" key="1">
    <source>
        <dbReference type="EMBL" id="KAK9135428.1"/>
    </source>
</evidence>
<dbReference type="Proteomes" id="UP001420932">
    <property type="component" value="Unassembled WGS sequence"/>
</dbReference>
<comment type="caution">
    <text evidence="1">The sequence shown here is derived from an EMBL/GenBank/DDBJ whole genome shotgun (WGS) entry which is preliminary data.</text>
</comment>
<evidence type="ECO:0000313" key="2">
    <source>
        <dbReference type="Proteomes" id="UP001420932"/>
    </source>
</evidence>